<feature type="repeat" description="WD" evidence="1">
    <location>
        <begin position="1521"/>
        <end position="1553"/>
    </location>
</feature>
<dbReference type="Pfam" id="PF20703">
    <property type="entry name" value="nSTAND1"/>
    <property type="match status" value="1"/>
</dbReference>
<protein>
    <recommendedName>
        <fullName evidence="7">WD40 repeat protein</fullName>
    </recommendedName>
</protein>
<proteinExistence type="predicted"/>
<dbReference type="InterPro" id="IPR036322">
    <property type="entry name" value="WD40_repeat_dom_sf"/>
</dbReference>
<dbReference type="InterPro" id="IPR025139">
    <property type="entry name" value="DUF4062"/>
</dbReference>
<feature type="repeat" description="WD" evidence="1">
    <location>
        <begin position="1092"/>
        <end position="1126"/>
    </location>
</feature>
<feature type="compositionally biased region" description="Low complexity" evidence="2">
    <location>
        <begin position="639"/>
        <end position="652"/>
    </location>
</feature>
<keyword evidence="6" id="KW-1185">Reference proteome</keyword>
<reference evidence="5" key="2">
    <citation type="journal article" date="2020" name="Microorganisms">
        <title>Osmotic Adaptation and Compatible Solute Biosynthesis of Phototrophic Bacteria as Revealed from Genome Analyses.</title>
        <authorList>
            <person name="Imhoff J.F."/>
            <person name="Rahn T."/>
            <person name="Kunzel S."/>
            <person name="Keller A."/>
            <person name="Neulinger S.C."/>
        </authorList>
    </citation>
    <scope>NUCLEOTIDE SEQUENCE</scope>
    <source>
        <strain evidence="5">DSM 4395</strain>
    </source>
</reference>
<dbReference type="RefSeq" id="WP_201245763.1">
    <property type="nucleotide sequence ID" value="NZ_NHSF01000059.1"/>
</dbReference>
<name>A0AAJ0UGM0_HALSE</name>
<evidence type="ECO:0000313" key="5">
    <source>
        <dbReference type="EMBL" id="MBK5930936.1"/>
    </source>
</evidence>
<dbReference type="InterPro" id="IPR001680">
    <property type="entry name" value="WD40_rpt"/>
</dbReference>
<feature type="domain" description="DUF4062" evidence="3">
    <location>
        <begin position="7"/>
        <end position="99"/>
    </location>
</feature>
<dbReference type="PANTHER" id="PTHR19879:SF9">
    <property type="entry name" value="TRANSCRIPTION INITIATION FACTOR TFIID SUBUNIT 5"/>
    <property type="match status" value="1"/>
</dbReference>
<dbReference type="SUPFAM" id="SSF50978">
    <property type="entry name" value="WD40 repeat-like"/>
    <property type="match status" value="1"/>
</dbReference>
<sequence>MSDTVVKIFVSSPADVDHERAVVKDIVEQLATEYLPYFELRAVLWEEEALTADRTFQAGLTQPQDCDIVLVILWTRLGSPLPQEPYRGMTGTEWEFVNAVEASARAGSPEVLVYKKSMPKLVDITDAGLAREAIEDRRRLEDFFRTHFFFEDNSFRRAFRTFDNASAFRELVATQLRKLLNRRISAERRAATGELHWQGSPFRPDRPFDTSDERIFTGREQEVRELLRALERFAMKRTRRTSRANPVSKTRTANLLLLTGPSGCGKTSLLRAGVLPRLTRPFQFDGIAAVWVCLVAPTEDSVDPLAILAEALCAQASLGPLLAGFGLRAPALRRLLHKDPELAAQQIASAMAQRTPGTASRDGHRLLLLLDPFDSLLEQASDKQLLHLAEALQALAFTPAIWIIALLRSDAVPALERLPALRASIRAQGWTEIEPPSAARIRQVVEIPARVAGIDLDTHRLGERELVEQLEADASRLRLWPSLLQPVLEAAYQRAQQRQASDGGELWLSGADYQAAGGIGRQVLTRAAEVWRSVDAEAHAALPRLCRALITLEGGALARPTIRHGNLELLRRDPACKRLLERLIEARLIISEGLHDPTLSIHCDAPDQRIRAEPTTIWHDWRRRWRRPRRGGPDPEPPAAEAQTAAASTATAVVAGDTAQTVDASTDADTDTEHQDWREYQAVVSFSHPWLLTHWEPVHTWLAVPANRQWLARRFQLDRQAQLWKRTNCNSEYLLRDAGSVEALALQETYAEELEPLEREFIDHSKAHVALLRRRRFMVRLVGLVLAALVLISALSAGLAYHAYTDAQINLSRSKLNEANLSINRGNTPQAVDLALGAGADLPQRAVQTLGLAFSSNRLLAMAAAANPGPDEPRLPSLNAAGSQLATFLPGRGATLLALEQGRFEPIQTLADPALGVHTLVFGPDTLVVGIGAEGLWRLPAGAGAEPDYPCGSSPGLSLALDERRQRLALSRPGADGQQGLCVVDLAQPGRVILDKALADGPLRSLSFAPDGQALLTAAASGRTRLIDLQSGAVTLSLPRDKATGRPFNRAVFDARSERIAIASADERIRLYQRDGEPIAELSSARIGGRIFSMHRSAVRDVAFDPSGAFLVAADDEGQIVRWTLSDEAGGTLSDEARGAEDAQPPRFDQAVVLSSHRLSAGPVRIIEPPARAEFNESLVLSASLDGTAKLTGLQTGKPIAVLGHDAAITSADFHAGGERVATFSARDETVRLWSVKPVSRLAYRLRHPDHVWSVDTALAPPAIARGSEALLLATAGFDGGVRVWRYSRQGASSQPTPWVAFLDDDAQRPVRQVRFSPSGRRLVSAHDDGTARIADLIDKRLDCRLQVTESDRGEVYNALFSPDARWILTTSNDPSAPVRAFSSETCEPLHTGDWPDVGLQHGGQAIKAAAVASTATGTLVATGDEAGILRLAERTHAGRWQHRCSIEVGVGAIGDIALSLDASRVAVAGEANRAALIRLDAPTALRALDASFTADAFLAGQDAVTEDAVSKTDCGSMRFLEGHSDRLYSIAFAPDGKQLVTASLDKTARLWDQHGEPIAILVGHQDRIYRAEFSPDGRWLLTGSRDGSLRIWKRPQHPQRASDDVARLSTFLPLEADAGGVANAVFSPDGHYVAGAYWENAAILWRLWAEDAEATGSARTDWGPDRSALALVREAYRFRRDNQVAEPTASDLESSRLKPSD</sequence>
<evidence type="ECO:0000259" key="3">
    <source>
        <dbReference type="Pfam" id="PF13271"/>
    </source>
</evidence>
<evidence type="ECO:0000256" key="2">
    <source>
        <dbReference type="SAM" id="MobiDB-lite"/>
    </source>
</evidence>
<evidence type="ECO:0000256" key="1">
    <source>
        <dbReference type="PROSITE-ProRule" id="PRU00221"/>
    </source>
</evidence>
<feature type="repeat" description="WD" evidence="1">
    <location>
        <begin position="1202"/>
        <end position="1244"/>
    </location>
</feature>
<dbReference type="SMART" id="SM00320">
    <property type="entry name" value="WD40"/>
    <property type="match status" value="11"/>
</dbReference>
<evidence type="ECO:0008006" key="7">
    <source>
        <dbReference type="Google" id="ProtNLM"/>
    </source>
</evidence>
<dbReference type="SUPFAM" id="SSF50998">
    <property type="entry name" value="Quinoprotein alcohol dehydrogenase-like"/>
    <property type="match status" value="1"/>
</dbReference>
<evidence type="ECO:0000259" key="4">
    <source>
        <dbReference type="Pfam" id="PF20703"/>
    </source>
</evidence>
<dbReference type="EMBL" id="NHSF01000059">
    <property type="protein sequence ID" value="MBK5930936.1"/>
    <property type="molecule type" value="Genomic_DNA"/>
</dbReference>
<dbReference type="SUPFAM" id="SSF52540">
    <property type="entry name" value="P-loop containing nucleoside triphosphate hydrolases"/>
    <property type="match status" value="1"/>
</dbReference>
<dbReference type="PROSITE" id="PS50082">
    <property type="entry name" value="WD_REPEATS_2"/>
    <property type="match status" value="4"/>
</dbReference>
<dbReference type="PANTHER" id="PTHR19879">
    <property type="entry name" value="TRANSCRIPTION INITIATION FACTOR TFIID"/>
    <property type="match status" value="1"/>
</dbReference>
<dbReference type="Pfam" id="PF13271">
    <property type="entry name" value="DUF4062"/>
    <property type="match status" value="1"/>
</dbReference>
<accession>A0AAJ0UGM0</accession>
<gene>
    <name evidence="5" type="ORF">CCR82_10455</name>
</gene>
<feature type="repeat" description="WD" evidence="1">
    <location>
        <begin position="1562"/>
        <end position="1594"/>
    </location>
</feature>
<organism evidence="5 6">
    <name type="scientific">Halochromatium salexigens</name>
    <name type="common">Chromatium salexigens</name>
    <dbReference type="NCBI Taxonomy" id="49447"/>
    <lineage>
        <taxon>Bacteria</taxon>
        <taxon>Pseudomonadati</taxon>
        <taxon>Pseudomonadota</taxon>
        <taxon>Gammaproteobacteria</taxon>
        <taxon>Chromatiales</taxon>
        <taxon>Chromatiaceae</taxon>
        <taxon>Halochromatium</taxon>
    </lineage>
</organism>
<reference evidence="5" key="1">
    <citation type="submission" date="2017-05" db="EMBL/GenBank/DDBJ databases">
        <authorList>
            <person name="Imhoff J.F."/>
            <person name="Rahn T."/>
            <person name="Kuenzel S."/>
            <person name="Neulinger S.C."/>
        </authorList>
    </citation>
    <scope>NUCLEOTIDE SEQUENCE</scope>
    <source>
        <strain evidence="5">DSM 4395</strain>
    </source>
</reference>
<dbReference type="InterPro" id="IPR011047">
    <property type="entry name" value="Quinoprotein_ADH-like_sf"/>
</dbReference>
<comment type="caution">
    <text evidence="5">The sequence shown here is derived from an EMBL/GenBank/DDBJ whole genome shotgun (WGS) entry which is preliminary data.</text>
</comment>
<dbReference type="PROSITE" id="PS50294">
    <property type="entry name" value="WD_REPEATS_REGION"/>
    <property type="match status" value="3"/>
</dbReference>
<dbReference type="InterPro" id="IPR049052">
    <property type="entry name" value="nSTAND1"/>
</dbReference>
<dbReference type="Proteomes" id="UP001296967">
    <property type="component" value="Unassembled WGS sequence"/>
</dbReference>
<keyword evidence="1" id="KW-0853">WD repeat</keyword>
<dbReference type="InterPro" id="IPR027417">
    <property type="entry name" value="P-loop_NTPase"/>
</dbReference>
<dbReference type="Gene3D" id="2.130.10.10">
    <property type="entry name" value="YVTN repeat-like/Quinoprotein amine dehydrogenase"/>
    <property type="match status" value="4"/>
</dbReference>
<feature type="region of interest" description="Disordered" evidence="2">
    <location>
        <begin position="624"/>
        <end position="652"/>
    </location>
</feature>
<dbReference type="Gene3D" id="3.40.50.300">
    <property type="entry name" value="P-loop containing nucleotide triphosphate hydrolases"/>
    <property type="match status" value="1"/>
</dbReference>
<dbReference type="Pfam" id="PF00400">
    <property type="entry name" value="WD40"/>
    <property type="match status" value="5"/>
</dbReference>
<feature type="domain" description="Novel STAND NTPase 1" evidence="4">
    <location>
        <begin position="201"/>
        <end position="730"/>
    </location>
</feature>
<evidence type="ECO:0000313" key="6">
    <source>
        <dbReference type="Proteomes" id="UP001296967"/>
    </source>
</evidence>
<dbReference type="InterPro" id="IPR015943">
    <property type="entry name" value="WD40/YVTN_repeat-like_dom_sf"/>
</dbReference>